<dbReference type="AlphaFoldDB" id="A0A1D1VNM6"/>
<feature type="domain" description="DEAD/DEAH-box helicase" evidence="2">
    <location>
        <begin position="208"/>
        <end position="333"/>
    </location>
</feature>
<evidence type="ECO:0000259" key="2">
    <source>
        <dbReference type="Pfam" id="PF00270"/>
    </source>
</evidence>
<dbReference type="GO" id="GO:0005524">
    <property type="term" value="F:ATP binding"/>
    <property type="evidence" value="ECO:0007669"/>
    <property type="project" value="InterPro"/>
</dbReference>
<dbReference type="SUPFAM" id="SSF52540">
    <property type="entry name" value="P-loop containing nucleoside triphosphate hydrolases"/>
    <property type="match status" value="1"/>
</dbReference>
<dbReference type="STRING" id="947166.A0A1D1VNM6"/>
<reference evidence="3 4" key="1">
    <citation type="journal article" date="2016" name="Nat. Commun.">
        <title>Extremotolerant tardigrade genome and improved radiotolerance of human cultured cells by tardigrade-unique protein.</title>
        <authorList>
            <person name="Hashimoto T."/>
            <person name="Horikawa D.D."/>
            <person name="Saito Y."/>
            <person name="Kuwahara H."/>
            <person name="Kozuka-Hata H."/>
            <person name="Shin-I T."/>
            <person name="Minakuchi Y."/>
            <person name="Ohishi K."/>
            <person name="Motoyama A."/>
            <person name="Aizu T."/>
            <person name="Enomoto A."/>
            <person name="Kondo K."/>
            <person name="Tanaka S."/>
            <person name="Hara Y."/>
            <person name="Koshikawa S."/>
            <person name="Sagara H."/>
            <person name="Miura T."/>
            <person name="Yokobori S."/>
            <person name="Miyagawa K."/>
            <person name="Suzuki Y."/>
            <person name="Kubo T."/>
            <person name="Oyama M."/>
            <person name="Kohara Y."/>
            <person name="Fujiyama A."/>
            <person name="Arakawa K."/>
            <person name="Katayama T."/>
            <person name="Toyoda A."/>
            <person name="Kunieda T."/>
        </authorList>
    </citation>
    <scope>NUCLEOTIDE SEQUENCE [LARGE SCALE GENOMIC DNA]</scope>
    <source>
        <strain evidence="3 4">YOKOZUNA-1</strain>
    </source>
</reference>
<evidence type="ECO:0000313" key="3">
    <source>
        <dbReference type="EMBL" id="GAV03192.1"/>
    </source>
</evidence>
<sequence length="390" mass="42683">MRITIGQNGRTVTNGVALGSASSAPKAAPSADVRCLPTDREISTQRQQKSVPAATAFKSLEEPSRPASRATFGRSKVNGEPASGRVRSHTSLGQGDGRGSQILEVTQSAFQEPTQASTNYRNHNGVSLRSLPAIHAPEKVHPVSAIPFKPSKTATLVFDGPLKKKNDAGDHRPTFEETGVPSKLVEILAQNGIREPTELEFEILLGFAEGKQMVIKAPPKSGKSFSHMCAVVSQISLKPAVCIETVIVTETAAQAKSIHDLMMCLGSFYPINYLLCDDRTVTLESTKAVFGNKQVQLVIGTADRLLKVLPENNCDMDKIRLMIIDNIREACTNEETDTDYLSRLCNRMGNRMLQQVIIGDEFSPDQWIRLTSEQSMDRPHTSIIKNVRPF</sequence>
<evidence type="ECO:0000256" key="1">
    <source>
        <dbReference type="SAM" id="MobiDB-lite"/>
    </source>
</evidence>
<dbReference type="GO" id="GO:0003676">
    <property type="term" value="F:nucleic acid binding"/>
    <property type="evidence" value="ECO:0007669"/>
    <property type="project" value="InterPro"/>
</dbReference>
<gene>
    <name evidence="3" type="primary">RvY_13654</name>
    <name evidence="3" type="synonym">RvY_13654.1</name>
    <name evidence="3" type="ORF">RvY_13654-1</name>
</gene>
<dbReference type="Proteomes" id="UP000186922">
    <property type="component" value="Unassembled WGS sequence"/>
</dbReference>
<name>A0A1D1VNM6_RAMVA</name>
<dbReference type="InterPro" id="IPR011545">
    <property type="entry name" value="DEAD/DEAH_box_helicase_dom"/>
</dbReference>
<organism evidence="3 4">
    <name type="scientific">Ramazzottius varieornatus</name>
    <name type="common">Water bear</name>
    <name type="synonym">Tardigrade</name>
    <dbReference type="NCBI Taxonomy" id="947166"/>
    <lineage>
        <taxon>Eukaryota</taxon>
        <taxon>Metazoa</taxon>
        <taxon>Ecdysozoa</taxon>
        <taxon>Tardigrada</taxon>
        <taxon>Eutardigrada</taxon>
        <taxon>Parachela</taxon>
        <taxon>Hypsibioidea</taxon>
        <taxon>Ramazzottiidae</taxon>
        <taxon>Ramazzottius</taxon>
    </lineage>
</organism>
<accession>A0A1D1VNM6</accession>
<keyword evidence="4" id="KW-1185">Reference proteome</keyword>
<evidence type="ECO:0000313" key="4">
    <source>
        <dbReference type="Proteomes" id="UP000186922"/>
    </source>
</evidence>
<dbReference type="InterPro" id="IPR027417">
    <property type="entry name" value="P-loop_NTPase"/>
</dbReference>
<dbReference type="EMBL" id="BDGG01000009">
    <property type="protein sequence ID" value="GAV03192.1"/>
    <property type="molecule type" value="Genomic_DNA"/>
</dbReference>
<feature type="compositionally biased region" description="Polar residues" evidence="1">
    <location>
        <begin position="1"/>
        <end position="14"/>
    </location>
</feature>
<feature type="region of interest" description="Disordered" evidence="1">
    <location>
        <begin position="1"/>
        <end position="33"/>
    </location>
</feature>
<proteinExistence type="predicted"/>
<feature type="region of interest" description="Disordered" evidence="1">
    <location>
        <begin position="59"/>
        <end position="98"/>
    </location>
</feature>
<protein>
    <recommendedName>
        <fullName evidence="2">DEAD/DEAH-box helicase domain-containing protein</fullName>
    </recommendedName>
</protein>
<dbReference type="Gene3D" id="3.40.50.300">
    <property type="entry name" value="P-loop containing nucleotide triphosphate hydrolases"/>
    <property type="match status" value="1"/>
</dbReference>
<dbReference type="Pfam" id="PF00270">
    <property type="entry name" value="DEAD"/>
    <property type="match status" value="1"/>
</dbReference>
<comment type="caution">
    <text evidence="3">The sequence shown here is derived from an EMBL/GenBank/DDBJ whole genome shotgun (WGS) entry which is preliminary data.</text>
</comment>
<feature type="compositionally biased region" description="Low complexity" evidence="1">
    <location>
        <begin position="20"/>
        <end position="31"/>
    </location>
</feature>